<name>A0AAV7NUD8_PLEWA</name>
<feature type="compositionally biased region" description="Basic residues" evidence="1">
    <location>
        <begin position="35"/>
        <end position="44"/>
    </location>
</feature>
<gene>
    <name evidence="2" type="ORF">NDU88_005113</name>
</gene>
<sequence length="96" mass="10283">MRGGADTPRQHPRRALCAVRIDDQTWTPGLAAAKRTARCRRKGPPRAPRPLTRTAAPTAARSRKKARRGPFKPLTRAAAPTAARPGGAVGRRGATQ</sequence>
<keyword evidence="3" id="KW-1185">Reference proteome</keyword>
<accession>A0AAV7NUD8</accession>
<feature type="compositionally biased region" description="Low complexity" evidence="1">
    <location>
        <begin position="49"/>
        <end position="60"/>
    </location>
</feature>
<evidence type="ECO:0000313" key="3">
    <source>
        <dbReference type="Proteomes" id="UP001066276"/>
    </source>
</evidence>
<reference evidence="2" key="1">
    <citation type="journal article" date="2022" name="bioRxiv">
        <title>Sequencing and chromosome-scale assembly of the giantPleurodeles waltlgenome.</title>
        <authorList>
            <person name="Brown T."/>
            <person name="Elewa A."/>
            <person name="Iarovenko S."/>
            <person name="Subramanian E."/>
            <person name="Araus A.J."/>
            <person name="Petzold A."/>
            <person name="Susuki M."/>
            <person name="Suzuki K.-i.T."/>
            <person name="Hayashi T."/>
            <person name="Toyoda A."/>
            <person name="Oliveira C."/>
            <person name="Osipova E."/>
            <person name="Leigh N.D."/>
            <person name="Simon A."/>
            <person name="Yun M.H."/>
        </authorList>
    </citation>
    <scope>NUCLEOTIDE SEQUENCE</scope>
    <source>
        <strain evidence="2">20211129_DDA</strain>
        <tissue evidence="2">Liver</tissue>
    </source>
</reference>
<feature type="compositionally biased region" description="Basic residues" evidence="1">
    <location>
        <begin position="61"/>
        <end position="70"/>
    </location>
</feature>
<dbReference type="Proteomes" id="UP001066276">
    <property type="component" value="Chromosome 8"/>
</dbReference>
<feature type="region of interest" description="Disordered" evidence="1">
    <location>
        <begin position="28"/>
        <end position="96"/>
    </location>
</feature>
<comment type="caution">
    <text evidence="2">The sequence shown here is derived from an EMBL/GenBank/DDBJ whole genome shotgun (WGS) entry which is preliminary data.</text>
</comment>
<feature type="compositionally biased region" description="Low complexity" evidence="1">
    <location>
        <begin position="75"/>
        <end position="96"/>
    </location>
</feature>
<proteinExistence type="predicted"/>
<dbReference type="AlphaFoldDB" id="A0AAV7NUD8"/>
<evidence type="ECO:0000256" key="1">
    <source>
        <dbReference type="SAM" id="MobiDB-lite"/>
    </source>
</evidence>
<dbReference type="EMBL" id="JANPWB010000012">
    <property type="protein sequence ID" value="KAJ1116908.1"/>
    <property type="molecule type" value="Genomic_DNA"/>
</dbReference>
<organism evidence="2 3">
    <name type="scientific">Pleurodeles waltl</name>
    <name type="common">Iberian ribbed newt</name>
    <dbReference type="NCBI Taxonomy" id="8319"/>
    <lineage>
        <taxon>Eukaryota</taxon>
        <taxon>Metazoa</taxon>
        <taxon>Chordata</taxon>
        <taxon>Craniata</taxon>
        <taxon>Vertebrata</taxon>
        <taxon>Euteleostomi</taxon>
        <taxon>Amphibia</taxon>
        <taxon>Batrachia</taxon>
        <taxon>Caudata</taxon>
        <taxon>Salamandroidea</taxon>
        <taxon>Salamandridae</taxon>
        <taxon>Pleurodelinae</taxon>
        <taxon>Pleurodeles</taxon>
    </lineage>
</organism>
<protein>
    <submittedName>
        <fullName evidence="2">Uncharacterized protein</fullName>
    </submittedName>
</protein>
<evidence type="ECO:0000313" key="2">
    <source>
        <dbReference type="EMBL" id="KAJ1116908.1"/>
    </source>
</evidence>